<evidence type="ECO:0000313" key="1">
    <source>
        <dbReference type="EMBL" id="CAG6542297.1"/>
    </source>
</evidence>
<dbReference type="AlphaFoldDB" id="A0A8D8HY21"/>
<accession>A0A8D8HY21</accession>
<dbReference type="EMBL" id="HBUE01226103">
    <property type="protein sequence ID" value="CAG6542292.1"/>
    <property type="molecule type" value="Transcribed_RNA"/>
</dbReference>
<reference evidence="1" key="1">
    <citation type="submission" date="2021-05" db="EMBL/GenBank/DDBJ databases">
        <authorList>
            <person name="Alioto T."/>
            <person name="Alioto T."/>
            <person name="Gomez Garrido J."/>
        </authorList>
    </citation>
    <scope>NUCLEOTIDE SEQUENCE</scope>
</reference>
<dbReference type="EMBL" id="HBUE01332834">
    <property type="protein sequence ID" value="CAG6594377.1"/>
    <property type="molecule type" value="Transcribed_RNA"/>
</dbReference>
<proteinExistence type="predicted"/>
<sequence length="107" mass="12620">MFRATRFRRSGVRQLERWEMEETQNNKQRNSASTEPDRFWREIVAGKYEKLGFCWRYLVVRLPRARLFKAWFSGPSGGRSVSVVPDCVKKQNRKQKQRNSAEVAGPV</sequence>
<protein>
    <submittedName>
        <fullName evidence="1">(northern house mosquito) hypothetical protein</fullName>
    </submittedName>
</protein>
<dbReference type="EMBL" id="HBUE01332838">
    <property type="protein sequence ID" value="CAG6594382.1"/>
    <property type="molecule type" value="Transcribed_RNA"/>
</dbReference>
<name>A0A8D8HY21_CULPI</name>
<dbReference type="EMBL" id="HBUE01226107">
    <property type="protein sequence ID" value="CAG6542297.1"/>
    <property type="molecule type" value="Transcribed_RNA"/>
</dbReference>
<organism evidence="1">
    <name type="scientific">Culex pipiens</name>
    <name type="common">House mosquito</name>
    <dbReference type="NCBI Taxonomy" id="7175"/>
    <lineage>
        <taxon>Eukaryota</taxon>
        <taxon>Metazoa</taxon>
        <taxon>Ecdysozoa</taxon>
        <taxon>Arthropoda</taxon>
        <taxon>Hexapoda</taxon>
        <taxon>Insecta</taxon>
        <taxon>Pterygota</taxon>
        <taxon>Neoptera</taxon>
        <taxon>Endopterygota</taxon>
        <taxon>Diptera</taxon>
        <taxon>Nematocera</taxon>
        <taxon>Culicoidea</taxon>
        <taxon>Culicidae</taxon>
        <taxon>Culicinae</taxon>
        <taxon>Culicini</taxon>
        <taxon>Culex</taxon>
        <taxon>Culex</taxon>
    </lineage>
</organism>